<name>A0A1C6UQ87_9ACTN</name>
<dbReference type="RefSeq" id="WP_244161946.1">
    <property type="nucleotide sequence ID" value="NZ_FMHY01000002.1"/>
</dbReference>
<evidence type="ECO:0000313" key="3">
    <source>
        <dbReference type="Proteomes" id="UP000199696"/>
    </source>
</evidence>
<accession>A0A1C6UQ87</accession>
<dbReference type="AlphaFoldDB" id="A0A1C6UQ87"/>
<dbReference type="Proteomes" id="UP000199696">
    <property type="component" value="Unassembled WGS sequence"/>
</dbReference>
<protein>
    <recommendedName>
        <fullName evidence="4">DUF5709 domain-containing protein</fullName>
    </recommendedName>
</protein>
<proteinExistence type="predicted"/>
<reference evidence="3" key="1">
    <citation type="submission" date="2016-06" db="EMBL/GenBank/DDBJ databases">
        <authorList>
            <person name="Varghese N."/>
            <person name="Submissions Spin"/>
        </authorList>
    </citation>
    <scope>NUCLEOTIDE SEQUENCE [LARGE SCALE GENOMIC DNA]</scope>
    <source>
        <strain evidence="3">DSM 44814</strain>
    </source>
</reference>
<keyword evidence="3" id="KW-1185">Reference proteome</keyword>
<dbReference type="STRING" id="227316.GA0070604_3364"/>
<organism evidence="2 3">
    <name type="scientific">Micromonospora eburnea</name>
    <dbReference type="NCBI Taxonomy" id="227316"/>
    <lineage>
        <taxon>Bacteria</taxon>
        <taxon>Bacillati</taxon>
        <taxon>Actinomycetota</taxon>
        <taxon>Actinomycetes</taxon>
        <taxon>Micromonosporales</taxon>
        <taxon>Micromonosporaceae</taxon>
        <taxon>Micromonospora</taxon>
    </lineage>
</organism>
<gene>
    <name evidence="2" type="ORF">GA0070604_3364</name>
</gene>
<sequence length="92" mass="9874">MSIDWDGQADPLRQPPQADAQEQRQDETVVGPPDRVSEAVPEASEADLAEQGVLVPPSDQADLAGSVRDDLTAADALEQNQETPVPDEDRRG</sequence>
<evidence type="ECO:0000256" key="1">
    <source>
        <dbReference type="SAM" id="MobiDB-lite"/>
    </source>
</evidence>
<dbReference type="EMBL" id="FMHY01000002">
    <property type="protein sequence ID" value="SCL56196.1"/>
    <property type="molecule type" value="Genomic_DNA"/>
</dbReference>
<feature type="region of interest" description="Disordered" evidence="1">
    <location>
        <begin position="1"/>
        <end position="92"/>
    </location>
</feature>
<evidence type="ECO:0008006" key="4">
    <source>
        <dbReference type="Google" id="ProtNLM"/>
    </source>
</evidence>
<evidence type="ECO:0000313" key="2">
    <source>
        <dbReference type="EMBL" id="SCL56196.1"/>
    </source>
</evidence>